<accession>A0ABQ4KLN9</accession>
<comment type="caution">
    <text evidence="2">The sequence shown here is derived from an EMBL/GenBank/DDBJ whole genome shotgun (WGS) entry which is preliminary data.</text>
</comment>
<evidence type="ECO:0000256" key="1">
    <source>
        <dbReference type="SAM" id="Phobius"/>
    </source>
</evidence>
<proteinExistence type="predicted"/>
<feature type="transmembrane region" description="Helical" evidence="1">
    <location>
        <begin position="12"/>
        <end position="33"/>
    </location>
</feature>
<name>A0ABQ4KLN9_9BACI</name>
<dbReference type="RefSeq" id="WP_158322381.1">
    <property type="nucleotide sequence ID" value="NZ_BORB01000030.1"/>
</dbReference>
<evidence type="ECO:0000313" key="2">
    <source>
        <dbReference type="EMBL" id="GIN58807.1"/>
    </source>
</evidence>
<protein>
    <submittedName>
        <fullName evidence="2">Uncharacterized protein</fullName>
    </submittedName>
</protein>
<reference evidence="2 3" key="1">
    <citation type="submission" date="2021-03" db="EMBL/GenBank/DDBJ databases">
        <title>Antimicrobial resistance genes in bacteria isolated from Japanese honey, and their potential for conferring macrolide and lincosamide resistance in the American foulbrood pathogen Paenibacillus larvae.</title>
        <authorList>
            <person name="Okamoto M."/>
            <person name="Kumagai M."/>
            <person name="Kanamori H."/>
            <person name="Takamatsu D."/>
        </authorList>
    </citation>
    <scope>NUCLEOTIDE SEQUENCE [LARGE SCALE GENOMIC DNA]</scope>
    <source>
        <strain evidence="2 3">J8TS2</strain>
    </source>
</reference>
<keyword evidence="1" id="KW-0812">Transmembrane</keyword>
<keyword evidence="1" id="KW-1133">Transmembrane helix</keyword>
<keyword evidence="1" id="KW-0472">Membrane</keyword>
<gene>
    <name evidence="2" type="ORF">J8TS2_31260</name>
</gene>
<dbReference type="EMBL" id="BORB01000030">
    <property type="protein sequence ID" value="GIN58807.1"/>
    <property type="molecule type" value="Genomic_DNA"/>
</dbReference>
<feature type="transmembrane region" description="Helical" evidence="1">
    <location>
        <begin position="73"/>
        <end position="96"/>
    </location>
</feature>
<keyword evidence="3" id="KW-1185">Reference proteome</keyword>
<sequence>MPDEEQEKTYGGVGFLILVVINLLLFILVLNSMDFLPEIFFFYLMFIGVAQLIYVIPLIIYGKKKNLPGFAKGIIIAAGITFLLNAGCYGILLVPLSNL</sequence>
<evidence type="ECO:0000313" key="3">
    <source>
        <dbReference type="Proteomes" id="UP000679950"/>
    </source>
</evidence>
<feature type="transmembrane region" description="Helical" evidence="1">
    <location>
        <begin position="39"/>
        <end position="61"/>
    </location>
</feature>
<organism evidence="2 3">
    <name type="scientific">Lederbergia ruris</name>
    <dbReference type="NCBI Taxonomy" id="217495"/>
    <lineage>
        <taxon>Bacteria</taxon>
        <taxon>Bacillati</taxon>
        <taxon>Bacillota</taxon>
        <taxon>Bacilli</taxon>
        <taxon>Bacillales</taxon>
        <taxon>Bacillaceae</taxon>
        <taxon>Lederbergia</taxon>
    </lineage>
</organism>
<dbReference type="Proteomes" id="UP000679950">
    <property type="component" value="Unassembled WGS sequence"/>
</dbReference>